<keyword evidence="1" id="KW-1133">Transmembrane helix</keyword>
<organism evidence="2">
    <name type="scientific">hydrothermal vent metagenome</name>
    <dbReference type="NCBI Taxonomy" id="652676"/>
    <lineage>
        <taxon>unclassified sequences</taxon>
        <taxon>metagenomes</taxon>
        <taxon>ecological metagenomes</taxon>
    </lineage>
</organism>
<feature type="transmembrane region" description="Helical" evidence="1">
    <location>
        <begin position="12"/>
        <end position="33"/>
    </location>
</feature>
<keyword evidence="1" id="KW-0812">Transmembrane</keyword>
<dbReference type="AlphaFoldDB" id="A0A3B1EA41"/>
<accession>A0A3B1EA41</accession>
<proteinExistence type="predicted"/>
<name>A0A3B1EA41_9ZZZZ</name>
<reference evidence="2" key="1">
    <citation type="submission" date="2018-10" db="EMBL/GenBank/DDBJ databases">
        <authorList>
            <person name="Aoki K."/>
        </authorList>
    </citation>
    <scope>NUCLEOTIDE SEQUENCE</scope>
</reference>
<dbReference type="EMBL" id="UOYO01000017">
    <property type="protein sequence ID" value="VAY86842.1"/>
    <property type="molecule type" value="Genomic_DNA"/>
</dbReference>
<gene>
    <name evidence="2" type="ORF">MNB_ARC-1_1065</name>
</gene>
<keyword evidence="1" id="KW-0472">Membrane</keyword>
<protein>
    <submittedName>
        <fullName evidence="2">Uncharacterized protein</fullName>
    </submittedName>
</protein>
<evidence type="ECO:0000256" key="1">
    <source>
        <dbReference type="SAM" id="Phobius"/>
    </source>
</evidence>
<sequence>MNSFRANSILPNSFAFIIPAAHIAPGTIFDSLLRSIIKNINKHNFIIIVKNIIVDTKKLFFSKVYCFCVVELKSQCCKMLIVIIKLIVVKINNIDSTNSKTIISLDKNIDITNYTIFRGYFIFLLTVRYNVLHENR</sequence>
<evidence type="ECO:0000313" key="2">
    <source>
        <dbReference type="EMBL" id="VAY86842.1"/>
    </source>
</evidence>